<sequence length="204" mass="23408">MSKILTVILLLLGLVQLFGCSIPNEKNSNNSNNSTIKINNINYVIDSSNYEKDIIELIKNNIKNDFGNADLTIKEINPVENYSFVMFLIKQNNILHEGLACIKKEHKFYKLNEIDIAKVDLKAPFTKHTIILSLNDGRDCILIGGYINDKSINEVHIEYKNSAVNVIKIDQNQNTYMNYMIGDIKYIKEVVGFNETNKVYSYEF</sequence>
<proteinExistence type="predicted"/>
<dbReference type="RefSeq" id="WP_006520728.1">
    <property type="nucleotide sequence ID" value="NC_021184.1"/>
</dbReference>
<dbReference type="Proteomes" id="UP000013520">
    <property type="component" value="Chromosome"/>
</dbReference>
<dbReference type="HOGENOM" id="CLU_1341457_0_0_9"/>
<dbReference type="AlphaFoldDB" id="R4KIG1"/>
<organism evidence="1 2">
    <name type="scientific">Desulfoscipio gibsoniae DSM 7213</name>
    <dbReference type="NCBI Taxonomy" id="767817"/>
    <lineage>
        <taxon>Bacteria</taxon>
        <taxon>Bacillati</taxon>
        <taxon>Bacillota</taxon>
        <taxon>Clostridia</taxon>
        <taxon>Eubacteriales</taxon>
        <taxon>Desulfallaceae</taxon>
        <taxon>Desulfoscipio</taxon>
    </lineage>
</organism>
<protein>
    <submittedName>
        <fullName evidence="1">Uncharacterized protein</fullName>
    </submittedName>
</protein>
<dbReference type="EMBL" id="CP003273">
    <property type="protein sequence ID" value="AGL02404.1"/>
    <property type="molecule type" value="Genomic_DNA"/>
</dbReference>
<gene>
    <name evidence="1" type="ORF">Desgi_3026</name>
</gene>
<evidence type="ECO:0000313" key="1">
    <source>
        <dbReference type="EMBL" id="AGL02404.1"/>
    </source>
</evidence>
<keyword evidence="2" id="KW-1185">Reference proteome</keyword>
<name>R4KIG1_9FIRM</name>
<accession>R4KIG1</accession>
<evidence type="ECO:0000313" key="2">
    <source>
        <dbReference type="Proteomes" id="UP000013520"/>
    </source>
</evidence>
<reference evidence="1 2" key="1">
    <citation type="submission" date="2012-01" db="EMBL/GenBank/DDBJ databases">
        <title>Complete sequence of Desulfotomaculum gibsoniae DSM 7213.</title>
        <authorList>
            <consortium name="US DOE Joint Genome Institute"/>
            <person name="Lucas S."/>
            <person name="Han J."/>
            <person name="Lapidus A."/>
            <person name="Cheng J.-F."/>
            <person name="Goodwin L."/>
            <person name="Pitluck S."/>
            <person name="Peters L."/>
            <person name="Ovchinnikova G."/>
            <person name="Teshima H."/>
            <person name="Detter J.C."/>
            <person name="Han C."/>
            <person name="Tapia R."/>
            <person name="Land M."/>
            <person name="Hauser L."/>
            <person name="Kyrpides N."/>
            <person name="Ivanova N."/>
            <person name="Pagani I."/>
            <person name="Parshina S."/>
            <person name="Plugge C."/>
            <person name="Muyzer G."/>
            <person name="Kuever J."/>
            <person name="Ivanova A."/>
            <person name="Nazina T."/>
            <person name="Klenk H.-P."/>
            <person name="Brambilla E."/>
            <person name="Spring S."/>
            <person name="Stams A.F."/>
            <person name="Woyke T."/>
        </authorList>
    </citation>
    <scope>NUCLEOTIDE SEQUENCE [LARGE SCALE GENOMIC DNA]</scope>
    <source>
        <strain evidence="1 2">DSM 7213</strain>
    </source>
</reference>
<dbReference type="KEGG" id="dgi:Desgi_3026"/>